<gene>
    <name evidence="6" type="ORF">HPULCUR_005745</name>
</gene>
<keyword evidence="3" id="KW-0963">Cytoplasm</keyword>
<evidence type="ECO:0000256" key="2">
    <source>
        <dbReference type="ARBA" id="ARBA00006133"/>
    </source>
</evidence>
<proteinExistence type="inferred from homology"/>
<dbReference type="InterPro" id="IPR019337">
    <property type="entry name" value="Telomere_length_regulation_dom"/>
</dbReference>
<evidence type="ECO:0000259" key="5">
    <source>
        <dbReference type="Pfam" id="PF25320"/>
    </source>
</evidence>
<accession>A0ABP9Y191</accession>
<reference evidence="6 7" key="1">
    <citation type="submission" date="2024-04" db="EMBL/GenBank/DDBJ databases">
        <title>genome sequences of Mucor flavus KT1a and Helicostylum pulchrum KT1b strains isolation_sourced from the surface of a dry-aged beef.</title>
        <authorList>
            <person name="Toyotome T."/>
            <person name="Hosono M."/>
            <person name="Torimaru M."/>
            <person name="Fukuda K."/>
            <person name="Mikami N."/>
        </authorList>
    </citation>
    <scope>NUCLEOTIDE SEQUENCE [LARGE SCALE GENOMIC DNA]</scope>
    <source>
        <strain evidence="6 7">KT1b</strain>
    </source>
</reference>
<keyword evidence="7" id="KW-1185">Reference proteome</keyword>
<sequence>MTSLKELQGLLTDLDQQALADNVQFDVVLNALSKPLEWLNDSTMTTTQQLTLVNDVSWKRHVWNVFKDIVPRWNFSLSTHRPLLESTLACFDSKVTFAMAKVSLPVLIECLSTQQQHASLDTLEAYASYLKFLCLDKHVFKLYAAHSTKNDATFFCNLLCSIPGHLANVFGVQLDQVFFNTQHEWYIDSYARTSPDIWSSVLSPSFNQLIKAILYHVKETILPKSSIYQVSKELSLILFSQPETKQLFMEEFLNTALLRLSKTAWADDRLARLAICTVIHDQGFDSAELSSASSALVTKFTKRVIETWSDPTFIRHASSRERTYITATLLCLVAYLPEDVIRYTIMNQTALFQSVSKYFDSGDKAIAQLGAVVAEAISGKTDPDKPIKTGLLDSDVELQKIKVLVDTRDIFTEDEQEVNVDIITESDSEQEEAVEEELDPDAIYCSEDLETDSDDDLEAYLMDEESDDEGLKKEELSKSKTKKPVFVRDLIRYLQDQSDPLKLEIGLNAAEQIIRQKAGAGTELSEYSIELAKYLVAFPETFEIDQFRTLQQNALIALVVAVPETVTGFIIDQFYDRNTSAGQKQLILGVISLAVRELSNWTSTKSGEEETRKQLERPQTVGTTVFVSKRMQLQKNNQAKSQRNRLAGLAGPIFFFPLLVGWWEGTQGRIKYWVGNNNVLAERFIMTLNVILHCSTNLPDKRNIVKEYLDFVSSMRYANQNALGIKKALLFGINTIVNTSYKDQEVYLIQHYTKELSETKDWLEEIMENNSEPTLQEKAIGILVRLSQIAMTASHDEKHG</sequence>
<dbReference type="PANTHER" id="PTHR15830">
    <property type="entry name" value="TELOMERE LENGTH REGULATION PROTEIN TEL2 FAMILY MEMBER"/>
    <property type="match status" value="1"/>
</dbReference>
<evidence type="ECO:0008006" key="8">
    <source>
        <dbReference type="Google" id="ProtNLM"/>
    </source>
</evidence>
<evidence type="ECO:0000259" key="4">
    <source>
        <dbReference type="Pfam" id="PF10193"/>
    </source>
</evidence>
<evidence type="ECO:0000313" key="6">
    <source>
        <dbReference type="EMBL" id="GAA5800318.1"/>
    </source>
</evidence>
<dbReference type="InterPro" id="IPR038528">
    <property type="entry name" value="TEL2_C_sf"/>
</dbReference>
<evidence type="ECO:0000256" key="3">
    <source>
        <dbReference type="ARBA" id="ARBA00022490"/>
    </source>
</evidence>
<dbReference type="Pfam" id="PF10193">
    <property type="entry name" value="Telomere_reg-2"/>
    <property type="match status" value="1"/>
</dbReference>
<dbReference type="InterPro" id="IPR051970">
    <property type="entry name" value="TEL2_Regulation"/>
</dbReference>
<name>A0ABP9Y191_9FUNG</name>
<dbReference type="PANTHER" id="PTHR15830:SF10">
    <property type="entry name" value="TELOMERE LENGTH REGULATION PROTEIN TEL2 HOMOLOG"/>
    <property type="match status" value="1"/>
</dbReference>
<comment type="subcellular location">
    <subcellularLocation>
        <location evidence="1">Cytoplasm</location>
    </subcellularLocation>
</comment>
<evidence type="ECO:0000313" key="7">
    <source>
        <dbReference type="Proteomes" id="UP001476247"/>
    </source>
</evidence>
<dbReference type="Pfam" id="PF25320">
    <property type="entry name" value="TELO2_ARM"/>
    <property type="match status" value="1"/>
</dbReference>
<comment type="caution">
    <text evidence="6">The sequence shown here is derived from an EMBL/GenBank/DDBJ whole genome shotgun (WGS) entry which is preliminary data.</text>
</comment>
<evidence type="ECO:0000256" key="1">
    <source>
        <dbReference type="ARBA" id="ARBA00004496"/>
    </source>
</evidence>
<dbReference type="InterPro" id="IPR057348">
    <property type="entry name" value="TELO2_ARM"/>
</dbReference>
<organism evidence="6 7">
    <name type="scientific">Helicostylum pulchrum</name>
    <dbReference type="NCBI Taxonomy" id="562976"/>
    <lineage>
        <taxon>Eukaryota</taxon>
        <taxon>Fungi</taxon>
        <taxon>Fungi incertae sedis</taxon>
        <taxon>Mucoromycota</taxon>
        <taxon>Mucoromycotina</taxon>
        <taxon>Mucoromycetes</taxon>
        <taxon>Mucorales</taxon>
        <taxon>Mucorineae</taxon>
        <taxon>Mucoraceae</taxon>
        <taxon>Helicostylum</taxon>
    </lineage>
</organism>
<dbReference type="Proteomes" id="UP001476247">
    <property type="component" value="Unassembled WGS sequence"/>
</dbReference>
<protein>
    <recommendedName>
        <fullName evidence="8">Telomere length regulation protein conserved domain-containing protein</fullName>
    </recommendedName>
</protein>
<dbReference type="Gene3D" id="1.25.40.720">
    <property type="entry name" value="Telomere length regulation protein 2, C-terminal domain"/>
    <property type="match status" value="2"/>
</dbReference>
<feature type="domain" description="TELO2 ARM repeat" evidence="5">
    <location>
        <begin position="237"/>
        <end position="400"/>
    </location>
</feature>
<dbReference type="EMBL" id="BAABUJ010000015">
    <property type="protein sequence ID" value="GAA5800318.1"/>
    <property type="molecule type" value="Genomic_DNA"/>
</dbReference>
<comment type="similarity">
    <text evidence="2">Belongs to the TEL2 family.</text>
</comment>
<feature type="domain" description="Telomere length regulation protein conserved" evidence="4">
    <location>
        <begin position="484"/>
        <end position="594"/>
    </location>
</feature>